<organism evidence="1">
    <name type="scientific">Anguilla anguilla</name>
    <name type="common">European freshwater eel</name>
    <name type="synonym">Muraena anguilla</name>
    <dbReference type="NCBI Taxonomy" id="7936"/>
    <lineage>
        <taxon>Eukaryota</taxon>
        <taxon>Metazoa</taxon>
        <taxon>Chordata</taxon>
        <taxon>Craniata</taxon>
        <taxon>Vertebrata</taxon>
        <taxon>Euteleostomi</taxon>
        <taxon>Actinopterygii</taxon>
        <taxon>Neopterygii</taxon>
        <taxon>Teleostei</taxon>
        <taxon>Anguilliformes</taxon>
        <taxon>Anguillidae</taxon>
        <taxon>Anguilla</taxon>
    </lineage>
</organism>
<reference evidence="1" key="2">
    <citation type="journal article" date="2015" name="Fish Shellfish Immunol.">
        <title>Early steps in the European eel (Anguilla anguilla)-Vibrio vulnificus interaction in the gills: Role of the RtxA13 toxin.</title>
        <authorList>
            <person name="Callol A."/>
            <person name="Pajuelo D."/>
            <person name="Ebbesson L."/>
            <person name="Teles M."/>
            <person name="MacKenzie S."/>
            <person name="Amaro C."/>
        </authorList>
    </citation>
    <scope>NUCLEOTIDE SEQUENCE</scope>
</reference>
<name>A0A0E9SUW1_ANGAN</name>
<accession>A0A0E9SUW1</accession>
<proteinExistence type="predicted"/>
<dbReference type="AlphaFoldDB" id="A0A0E9SUW1"/>
<dbReference type="EMBL" id="GBXM01063540">
    <property type="protein sequence ID" value="JAH45037.1"/>
    <property type="molecule type" value="Transcribed_RNA"/>
</dbReference>
<reference evidence="1" key="1">
    <citation type="submission" date="2014-11" db="EMBL/GenBank/DDBJ databases">
        <authorList>
            <person name="Amaro Gonzalez C."/>
        </authorList>
    </citation>
    <scope>NUCLEOTIDE SEQUENCE</scope>
</reference>
<sequence>MYFSVFNNPVPSCSYHCGYITKDF</sequence>
<protein>
    <submittedName>
        <fullName evidence="1">Uncharacterized protein</fullName>
    </submittedName>
</protein>
<evidence type="ECO:0000313" key="1">
    <source>
        <dbReference type="EMBL" id="JAH45037.1"/>
    </source>
</evidence>